<sequence length="193" mass="22417">MEYKTYLENVSEKLSANFDLMDNMKLGNIEFELAAKSHIRNEKYIATKQTVLYAYENNEYCFFKTVEDVSFKEVDRVFSTIRKSAEDFVEPSEEHMTTTFTGIIVTQKPVDEETLEKVKKLKYQKSFKFGLHGWISIRLIIVELESGKVTTSREAKKVARFYEPHEGKKRDGKSTVLKAIGKMPLVKLLSYTK</sequence>
<accession>A0A1M6E9Y3</accession>
<organism evidence="2 3">
    <name type="scientific">Dethiosulfatibacter aminovorans DSM 17477</name>
    <dbReference type="NCBI Taxonomy" id="1121476"/>
    <lineage>
        <taxon>Bacteria</taxon>
        <taxon>Bacillati</taxon>
        <taxon>Bacillota</taxon>
        <taxon>Tissierellia</taxon>
        <taxon>Dethiosulfatibacter</taxon>
    </lineage>
</organism>
<dbReference type="EMBL" id="FQZL01000007">
    <property type="protein sequence ID" value="SHI82265.1"/>
    <property type="molecule type" value="Genomic_DNA"/>
</dbReference>
<evidence type="ECO:0000313" key="2">
    <source>
        <dbReference type="EMBL" id="SHI82265.1"/>
    </source>
</evidence>
<gene>
    <name evidence="2" type="ORF">SAMN02745751_01123</name>
</gene>
<feature type="domain" description="DUF8052" evidence="1">
    <location>
        <begin position="3"/>
        <end position="163"/>
    </location>
</feature>
<dbReference type="InterPro" id="IPR058365">
    <property type="entry name" value="DUF8052"/>
</dbReference>
<evidence type="ECO:0000313" key="3">
    <source>
        <dbReference type="Proteomes" id="UP000184052"/>
    </source>
</evidence>
<keyword evidence="3" id="KW-1185">Reference proteome</keyword>
<evidence type="ECO:0000259" key="1">
    <source>
        <dbReference type="Pfam" id="PF26226"/>
    </source>
</evidence>
<proteinExistence type="predicted"/>
<dbReference type="STRING" id="1121476.SAMN02745751_01123"/>
<reference evidence="2 3" key="1">
    <citation type="submission" date="2016-11" db="EMBL/GenBank/DDBJ databases">
        <authorList>
            <person name="Jaros S."/>
            <person name="Januszkiewicz K."/>
            <person name="Wedrychowicz H."/>
        </authorList>
    </citation>
    <scope>NUCLEOTIDE SEQUENCE [LARGE SCALE GENOMIC DNA]</scope>
    <source>
        <strain evidence="2 3">DSM 17477</strain>
    </source>
</reference>
<dbReference type="AlphaFoldDB" id="A0A1M6E9Y3"/>
<dbReference type="RefSeq" id="WP_073048407.1">
    <property type="nucleotide sequence ID" value="NZ_FQZL01000007.1"/>
</dbReference>
<dbReference type="Pfam" id="PF26226">
    <property type="entry name" value="DUF8052"/>
    <property type="match status" value="1"/>
</dbReference>
<name>A0A1M6E9Y3_9FIRM</name>
<dbReference type="Proteomes" id="UP000184052">
    <property type="component" value="Unassembled WGS sequence"/>
</dbReference>
<dbReference type="OrthoDB" id="2836917at2"/>
<protein>
    <recommendedName>
        <fullName evidence="1">DUF8052 domain-containing protein</fullName>
    </recommendedName>
</protein>